<dbReference type="PROSITE" id="PS00775">
    <property type="entry name" value="GLYCOSYL_HYDROL_F3"/>
    <property type="match status" value="1"/>
</dbReference>
<dbReference type="InterPro" id="IPR019800">
    <property type="entry name" value="Glyco_hydro_3_AS"/>
</dbReference>
<dbReference type="EMBL" id="FOYZ01000009">
    <property type="protein sequence ID" value="SFR92267.1"/>
    <property type="molecule type" value="Genomic_DNA"/>
</dbReference>
<evidence type="ECO:0000256" key="5">
    <source>
        <dbReference type="ARBA" id="ARBA00023295"/>
    </source>
</evidence>
<evidence type="ECO:0000256" key="6">
    <source>
        <dbReference type="SAM" id="MobiDB-lite"/>
    </source>
</evidence>
<evidence type="ECO:0000256" key="4">
    <source>
        <dbReference type="ARBA" id="ARBA00022801"/>
    </source>
</evidence>
<organism evidence="8 9">
    <name type="scientific">Anaeromicropila populeti</name>
    <dbReference type="NCBI Taxonomy" id="37658"/>
    <lineage>
        <taxon>Bacteria</taxon>
        <taxon>Bacillati</taxon>
        <taxon>Bacillota</taxon>
        <taxon>Clostridia</taxon>
        <taxon>Lachnospirales</taxon>
        <taxon>Lachnospiraceae</taxon>
        <taxon>Anaeromicropila</taxon>
    </lineage>
</organism>
<dbReference type="Gene3D" id="3.20.20.300">
    <property type="entry name" value="Glycoside hydrolase, family 3, N-terminal domain"/>
    <property type="match status" value="1"/>
</dbReference>
<feature type="domain" description="Glycoside hydrolase family 3 N-terminal" evidence="7">
    <location>
        <begin position="68"/>
        <end position="400"/>
    </location>
</feature>
<gene>
    <name evidence="8" type="ORF">SAMN05661086_02530</name>
</gene>
<dbReference type="PANTHER" id="PTHR30480:SF13">
    <property type="entry name" value="BETA-HEXOSAMINIDASE"/>
    <property type="match status" value="1"/>
</dbReference>
<dbReference type="GO" id="GO:0004563">
    <property type="term" value="F:beta-N-acetylhexosaminidase activity"/>
    <property type="evidence" value="ECO:0007669"/>
    <property type="project" value="UniProtKB-EC"/>
</dbReference>
<feature type="region of interest" description="Disordered" evidence="6">
    <location>
        <begin position="25"/>
        <end position="44"/>
    </location>
</feature>
<dbReference type="EC" id="3.2.1.52" evidence="3"/>
<keyword evidence="9" id="KW-1185">Reference proteome</keyword>
<keyword evidence="4" id="KW-0378">Hydrolase</keyword>
<evidence type="ECO:0000313" key="8">
    <source>
        <dbReference type="EMBL" id="SFR92267.1"/>
    </source>
</evidence>
<comment type="catalytic activity">
    <reaction evidence="1">
        <text>Hydrolysis of terminal non-reducing N-acetyl-D-hexosamine residues in N-acetyl-beta-D-hexosaminides.</text>
        <dbReference type="EC" id="3.2.1.52"/>
    </reaction>
</comment>
<dbReference type="AlphaFoldDB" id="A0A1I6KM23"/>
<dbReference type="InterPro" id="IPR017853">
    <property type="entry name" value="GH"/>
</dbReference>
<dbReference type="NCBIfam" id="NF003740">
    <property type="entry name" value="PRK05337.1"/>
    <property type="match status" value="1"/>
</dbReference>
<dbReference type="InterPro" id="IPR050226">
    <property type="entry name" value="NagZ_Beta-hexosaminidase"/>
</dbReference>
<dbReference type="GO" id="GO:0009254">
    <property type="term" value="P:peptidoglycan turnover"/>
    <property type="evidence" value="ECO:0007669"/>
    <property type="project" value="TreeGrafter"/>
</dbReference>
<dbReference type="GO" id="GO:0005975">
    <property type="term" value="P:carbohydrate metabolic process"/>
    <property type="evidence" value="ECO:0007669"/>
    <property type="project" value="InterPro"/>
</dbReference>
<dbReference type="InterPro" id="IPR036962">
    <property type="entry name" value="Glyco_hydro_3_N_sf"/>
</dbReference>
<dbReference type="SUPFAM" id="SSF51445">
    <property type="entry name" value="(Trans)glycosidases"/>
    <property type="match status" value="1"/>
</dbReference>
<evidence type="ECO:0000256" key="2">
    <source>
        <dbReference type="ARBA" id="ARBA00005336"/>
    </source>
</evidence>
<protein>
    <recommendedName>
        <fullName evidence="3">beta-N-acetylhexosaminidase</fullName>
        <ecNumber evidence="3">3.2.1.52</ecNumber>
    </recommendedName>
</protein>
<evidence type="ECO:0000259" key="7">
    <source>
        <dbReference type="Pfam" id="PF00933"/>
    </source>
</evidence>
<evidence type="ECO:0000313" key="9">
    <source>
        <dbReference type="Proteomes" id="UP000199659"/>
    </source>
</evidence>
<keyword evidence="5" id="KW-0326">Glycosidase</keyword>
<dbReference type="PROSITE" id="PS51257">
    <property type="entry name" value="PROKAR_LIPOPROTEIN"/>
    <property type="match status" value="1"/>
</dbReference>
<name>A0A1I6KM23_9FIRM</name>
<dbReference type="Pfam" id="PF00933">
    <property type="entry name" value="Glyco_hydro_3"/>
    <property type="match status" value="1"/>
</dbReference>
<sequence length="416" mass="45630">MMKRILVLLGLLFLLTGCKETEVVPGEVSQSPSGQPAETEETVEEEGKVITDAFEIAGLAEKILSNMTLEEKIGQLFLVNLEAIDSSQGTFYEHRVFTDNMKESLEKYSVGGVIYFSRNIETREQILTLNQELQEASKFPLFISVDEEGGEVARLANNDNMKMTQFPSMEEVGQTKDTEYAYEIGNTIGTKIKELGFNLDFAPVADVRTNESNTEIGNRSFGSDEDLVASMVKEVVKGLQNAGVSATLKHFPGHGDAEGDTHKASVNIDNDLARLRSIDFVPFKAGIKAGVDFIMVSHISISRVAGNTTPASVSSLVMKTILREELGFEGIIITDAMDMKAITEAFTSEEAAVKAIEAGADMVLMPDNFEEAYEGVQKAVEDGKISEKNIDKSVLRILELKIKRGLILSDTNLIYK</sequence>
<dbReference type="PRINTS" id="PR00133">
    <property type="entry name" value="GLHYDRLASE3"/>
</dbReference>
<accession>A0A1I6KM23</accession>
<dbReference type="STRING" id="37658.SAMN05661086_02530"/>
<reference evidence="8 9" key="1">
    <citation type="submission" date="2016-10" db="EMBL/GenBank/DDBJ databases">
        <authorList>
            <person name="de Groot N.N."/>
        </authorList>
    </citation>
    <scope>NUCLEOTIDE SEQUENCE [LARGE SCALE GENOMIC DNA]</scope>
    <source>
        <strain evidence="8 9">743A</strain>
    </source>
</reference>
<evidence type="ECO:0000256" key="1">
    <source>
        <dbReference type="ARBA" id="ARBA00001231"/>
    </source>
</evidence>
<comment type="similarity">
    <text evidence="2">Belongs to the glycosyl hydrolase 3 family.</text>
</comment>
<evidence type="ECO:0000256" key="3">
    <source>
        <dbReference type="ARBA" id="ARBA00012663"/>
    </source>
</evidence>
<dbReference type="PANTHER" id="PTHR30480">
    <property type="entry name" value="BETA-HEXOSAMINIDASE-RELATED"/>
    <property type="match status" value="1"/>
</dbReference>
<dbReference type="Proteomes" id="UP000199659">
    <property type="component" value="Unassembled WGS sequence"/>
</dbReference>
<proteinExistence type="inferred from homology"/>
<dbReference type="InterPro" id="IPR001764">
    <property type="entry name" value="Glyco_hydro_3_N"/>
</dbReference>